<dbReference type="InterPro" id="IPR036397">
    <property type="entry name" value="RNaseH_sf"/>
</dbReference>
<accession>A0A1R2B2Q7</accession>
<dbReference type="EMBL" id="MPUH01001030">
    <property type="protein sequence ID" value="OMJ71027.1"/>
    <property type="molecule type" value="Genomic_DNA"/>
</dbReference>
<comment type="similarity">
    <text evidence="1">Belongs to the CAF1 family.</text>
</comment>
<dbReference type="Gene3D" id="3.30.420.10">
    <property type="entry name" value="Ribonuclease H-like superfamily/Ribonuclease H"/>
    <property type="match status" value="2"/>
</dbReference>
<dbReference type="InterPro" id="IPR012337">
    <property type="entry name" value="RNaseH-like_sf"/>
</dbReference>
<dbReference type="SUPFAM" id="SSF53098">
    <property type="entry name" value="Ribonuclease H-like"/>
    <property type="match status" value="1"/>
</dbReference>
<evidence type="ECO:0000256" key="1">
    <source>
        <dbReference type="ARBA" id="ARBA00008372"/>
    </source>
</evidence>
<dbReference type="PANTHER" id="PTHR15092">
    <property type="entry name" value="POLY A -SPECIFIC RIBONUCLEASE/TARGET OF EGR1, MEMBER 1"/>
    <property type="match status" value="1"/>
</dbReference>
<dbReference type="InterPro" id="IPR006941">
    <property type="entry name" value="RNase_CAF1"/>
</dbReference>
<sequence length="480" mass="55174">MDILVTNLTESLPLLYESIEKAEFLALDTEFTGLFSQDEDAFDESDTLEERYLKMRKSCESFFMCQLGISAFLFDTSSNSYNIRNFNIYTLPNSQSRQMCIHPSSMKFLVDNNFDMNKLFKCGISCSRIKESITQPHSNKTFHYKHGSLSEQNVMSYVSTILSYVNSKNNSPLIIDVPSNYVKKLLQGPAGALKHFRNLNYVLVLEENRLVMQITKINGKEPVFSPPTKENSMTSDEEIFNELGATLIFAAILKAQVPIVFHNGLFDLGYVYSHFVDSLGMSLDEFRVDVRTLFPDIYDTKTLAKSIDIQALNRLNLAGLYRCCLHSTDFKNTVRFSLDENFHSYLDEDKSHEAAYDAYITGVTFLHLREYLRKTTESKELWEGVSAYKNLICLSKSSKPYLNLNVSTQNNARNDYVIKFQVNREMDVFTIAEILSRYGDVLVRKIAKNNYVSKFDKVYNGMNMSSVIQELKMTEIFTFL</sequence>
<dbReference type="GO" id="GO:0003723">
    <property type="term" value="F:RNA binding"/>
    <property type="evidence" value="ECO:0007669"/>
    <property type="project" value="TreeGrafter"/>
</dbReference>
<keyword evidence="3" id="KW-1185">Reference proteome</keyword>
<protein>
    <submittedName>
        <fullName evidence="2">Uncharacterized protein</fullName>
    </submittedName>
</protein>
<dbReference type="InterPro" id="IPR051181">
    <property type="entry name" value="CAF1_poly(A)_ribonucleases"/>
</dbReference>
<evidence type="ECO:0000313" key="2">
    <source>
        <dbReference type="EMBL" id="OMJ71027.1"/>
    </source>
</evidence>
<dbReference type="GO" id="GO:0000175">
    <property type="term" value="F:3'-5'-RNA exonuclease activity"/>
    <property type="evidence" value="ECO:0007669"/>
    <property type="project" value="TreeGrafter"/>
</dbReference>
<dbReference type="OrthoDB" id="414075at2759"/>
<comment type="caution">
    <text evidence="2">The sequence shown here is derived from an EMBL/GenBank/DDBJ whole genome shotgun (WGS) entry which is preliminary data.</text>
</comment>
<organism evidence="2 3">
    <name type="scientific">Stentor coeruleus</name>
    <dbReference type="NCBI Taxonomy" id="5963"/>
    <lineage>
        <taxon>Eukaryota</taxon>
        <taxon>Sar</taxon>
        <taxon>Alveolata</taxon>
        <taxon>Ciliophora</taxon>
        <taxon>Postciliodesmatophora</taxon>
        <taxon>Heterotrichea</taxon>
        <taxon>Heterotrichida</taxon>
        <taxon>Stentoridae</taxon>
        <taxon>Stentor</taxon>
    </lineage>
</organism>
<proteinExistence type="inferred from homology"/>
<gene>
    <name evidence="2" type="ORF">SteCoe_30873</name>
</gene>
<dbReference type="Pfam" id="PF04857">
    <property type="entry name" value="CAF1"/>
    <property type="match status" value="1"/>
</dbReference>
<evidence type="ECO:0000313" key="3">
    <source>
        <dbReference type="Proteomes" id="UP000187209"/>
    </source>
</evidence>
<reference evidence="2 3" key="1">
    <citation type="submission" date="2016-11" db="EMBL/GenBank/DDBJ databases">
        <title>The macronuclear genome of Stentor coeruleus: a giant cell with tiny introns.</title>
        <authorList>
            <person name="Slabodnick M."/>
            <person name="Ruby J.G."/>
            <person name="Reiff S.B."/>
            <person name="Swart E.C."/>
            <person name="Gosai S."/>
            <person name="Prabakaran S."/>
            <person name="Witkowska E."/>
            <person name="Larue G.E."/>
            <person name="Fisher S."/>
            <person name="Freeman R.M."/>
            <person name="Gunawardena J."/>
            <person name="Chu W."/>
            <person name="Stover N.A."/>
            <person name="Gregory B.D."/>
            <person name="Nowacki M."/>
            <person name="Derisi J."/>
            <person name="Roy S.W."/>
            <person name="Marshall W.F."/>
            <person name="Sood P."/>
        </authorList>
    </citation>
    <scope>NUCLEOTIDE SEQUENCE [LARGE SCALE GENOMIC DNA]</scope>
    <source>
        <strain evidence="2">WM001</strain>
    </source>
</reference>
<dbReference type="AlphaFoldDB" id="A0A1R2B2Q7"/>
<dbReference type="Proteomes" id="UP000187209">
    <property type="component" value="Unassembled WGS sequence"/>
</dbReference>
<dbReference type="PANTHER" id="PTHR15092:SF22">
    <property type="entry name" value="POLY(A)-SPECIFIC RIBONUCLEASE PNLDC1"/>
    <property type="match status" value="1"/>
</dbReference>
<name>A0A1R2B2Q7_9CILI</name>